<evidence type="ECO:0000256" key="2">
    <source>
        <dbReference type="SAM" id="SignalP"/>
    </source>
</evidence>
<keyword evidence="2" id="KW-0732">Signal</keyword>
<keyword evidence="4" id="KW-1185">Reference proteome</keyword>
<dbReference type="Pfam" id="PF03922">
    <property type="entry name" value="OmpW"/>
    <property type="match status" value="1"/>
</dbReference>
<name>A0A7W7ESY7_9SPHN</name>
<dbReference type="SUPFAM" id="SSF56925">
    <property type="entry name" value="OMPA-like"/>
    <property type="match status" value="1"/>
</dbReference>
<evidence type="ECO:0000313" key="4">
    <source>
        <dbReference type="Proteomes" id="UP000538566"/>
    </source>
</evidence>
<dbReference type="InterPro" id="IPR005618">
    <property type="entry name" value="OMPW"/>
</dbReference>
<dbReference type="GO" id="GO:0055085">
    <property type="term" value="P:transmembrane transport"/>
    <property type="evidence" value="ECO:0007669"/>
    <property type="project" value="TreeGrafter"/>
</dbReference>
<dbReference type="PANTHER" id="PTHR36920">
    <property type="match status" value="1"/>
</dbReference>
<comment type="caution">
    <text evidence="3">The sequence shown here is derived from an EMBL/GenBank/DDBJ whole genome shotgun (WGS) entry which is preliminary data.</text>
</comment>
<dbReference type="EMBL" id="JACHOA010000001">
    <property type="protein sequence ID" value="MBB4612424.1"/>
    <property type="molecule type" value="Genomic_DNA"/>
</dbReference>
<protein>
    <submittedName>
        <fullName evidence="3">Outer membrane protein</fullName>
    </submittedName>
</protein>
<reference evidence="3 4" key="1">
    <citation type="submission" date="2020-08" db="EMBL/GenBank/DDBJ databases">
        <title>Genomic Encyclopedia of Type Strains, Phase IV (KMG-IV): sequencing the most valuable type-strain genomes for metagenomic binning, comparative biology and taxonomic classification.</title>
        <authorList>
            <person name="Goeker M."/>
        </authorList>
    </citation>
    <scope>NUCLEOTIDE SEQUENCE [LARGE SCALE GENOMIC DNA]</scope>
    <source>
        <strain evidence="3 4">DSM 17507</strain>
    </source>
</reference>
<proteinExistence type="inferred from homology"/>
<feature type="signal peptide" evidence="2">
    <location>
        <begin position="1"/>
        <end position="25"/>
    </location>
</feature>
<sequence length="228" mass="23738">MKKLITAALPLAFAAAALAPAPALAGSAEGKLQVKVLGTAVLADGKIVEVKNDPLGLTTGAQTDANNNVVPTLAVEYFLTPNISAETICCFTQHHVSGRGALAPATNIVDHVLILPATLTLKYHMPLGGGIKPYVGAGPSVFFYIDEKPGSSIVPLGVTKVKMSNGVGFALQAGVDIPINDKGMGISLDAKKYFSDTTARFYAGNTEVLATKHTMDPWVLSAGLAYRF</sequence>
<accession>A0A7W7ESY7</accession>
<dbReference type="InterPro" id="IPR011250">
    <property type="entry name" value="OMP/PagP_B-barrel"/>
</dbReference>
<dbReference type="RefSeq" id="WP_144901622.1">
    <property type="nucleotide sequence ID" value="NZ_JACHOA010000001.1"/>
</dbReference>
<evidence type="ECO:0000313" key="3">
    <source>
        <dbReference type="EMBL" id="MBB4612424.1"/>
    </source>
</evidence>
<dbReference type="AlphaFoldDB" id="A0A7W7ESY7"/>
<feature type="chain" id="PRO_5031156427" evidence="2">
    <location>
        <begin position="26"/>
        <end position="228"/>
    </location>
</feature>
<comment type="similarity">
    <text evidence="1">Belongs to the OmpW/AlkL family.</text>
</comment>
<dbReference type="Gene3D" id="2.40.160.20">
    <property type="match status" value="1"/>
</dbReference>
<evidence type="ECO:0000256" key="1">
    <source>
        <dbReference type="ARBA" id="ARBA00009330"/>
    </source>
</evidence>
<dbReference type="Proteomes" id="UP000538566">
    <property type="component" value="Unassembled WGS sequence"/>
</dbReference>
<dbReference type="GO" id="GO:0019867">
    <property type="term" value="C:outer membrane"/>
    <property type="evidence" value="ECO:0007669"/>
    <property type="project" value="InterPro"/>
</dbReference>
<gene>
    <name evidence="3" type="ORF">GGR37_000670</name>
</gene>
<dbReference type="PANTHER" id="PTHR36920:SF1">
    <property type="entry name" value="OUTER MEMBRANE PROTEIN W"/>
    <property type="match status" value="1"/>
</dbReference>
<dbReference type="OrthoDB" id="9807574at2"/>
<organism evidence="3 4">
    <name type="scientific">Novosphingobium taihuense</name>
    <dbReference type="NCBI Taxonomy" id="260085"/>
    <lineage>
        <taxon>Bacteria</taxon>
        <taxon>Pseudomonadati</taxon>
        <taxon>Pseudomonadota</taxon>
        <taxon>Alphaproteobacteria</taxon>
        <taxon>Sphingomonadales</taxon>
        <taxon>Sphingomonadaceae</taxon>
        <taxon>Novosphingobium</taxon>
    </lineage>
</organism>